<dbReference type="GO" id="GO:0004016">
    <property type="term" value="F:adenylate cyclase activity"/>
    <property type="evidence" value="ECO:0007669"/>
    <property type="project" value="TreeGrafter"/>
</dbReference>
<protein>
    <submittedName>
        <fullName evidence="4">Helix-turn-helix transcriptional regulator</fullName>
    </submittedName>
</protein>
<dbReference type="EMBL" id="CP040916">
    <property type="protein sequence ID" value="QDQ10415.1"/>
    <property type="molecule type" value="Genomic_DNA"/>
</dbReference>
<evidence type="ECO:0000256" key="2">
    <source>
        <dbReference type="ARBA" id="ARBA00022840"/>
    </source>
</evidence>
<evidence type="ECO:0000313" key="4">
    <source>
        <dbReference type="EMBL" id="QDQ10415.1"/>
    </source>
</evidence>
<dbReference type="SUPFAM" id="SSF46894">
    <property type="entry name" value="C-terminal effector domain of the bipartite response regulators"/>
    <property type="match status" value="1"/>
</dbReference>
<dbReference type="Gene3D" id="1.10.10.10">
    <property type="entry name" value="Winged helix-like DNA-binding domain superfamily/Winged helix DNA-binding domain"/>
    <property type="match status" value="1"/>
</dbReference>
<keyword evidence="1" id="KW-0547">Nucleotide-binding</keyword>
<dbReference type="PROSITE" id="PS50043">
    <property type="entry name" value="HTH_LUXR_2"/>
    <property type="match status" value="1"/>
</dbReference>
<dbReference type="SMART" id="SM00421">
    <property type="entry name" value="HTH_LUXR"/>
    <property type="match status" value="1"/>
</dbReference>
<sequence length="975" mass="102397">MELYGRDEERAVVEGLLDGARKQRGGVLVVRGEAGIGKTALLDHAAEHAPDLRVLRGLGIESESELAFAGLHLLLGAHAALLDALPAPQARALRAAFGLDVDVQAAADDGPGAGRGSSADRFLVGLAVLSLLGEIADERPLLVLVDDAQWLDQASVEALLFAARRLGSDPVALVFAVRDGHPFPASGLAELRLTGLDEESGAHLLHRHADGLPAHVRGMILQEAHGNPLALLELPAALSAAQRSGDLHADFFHLGSRPVSERVERTFLDRARALPARAQDLLLVAAAEPTGDLGAVLAAGRALDASLDDLAAAEASRLISVTDGRLRFTHPLSRSAVYRAAPLSLRTAAHRALAEATTADRRAWHRAAAATGPDESVAADLERTAEAARRRGGHQAEAAAYERAAALSPADEQRARRLVAAAEAVENAGEQQRAATLADRAAAHPHDPLTRARLARIRATAANARGDQRAAHALLVDAAAEVGPYDAEAAAYMFLDAMSAAWALNDPGMIARTSAGLTALRSSPVPHAEPGAAHLVTAVDGLAAVALGDPARGLPAARLLVEAPATAASAPGLWERASTHWWHQLIGDLGAAYERARALERDCRAGDAIGLMPAALFHLARAQLLMGRLRDATATASEGVRIAEDTRQGLFAGNLRGVLAHIAAAEGDEDRCRALTKELSAQGLPIAGAWSGGALALLDLGHGRHDEALHRLEDLWAGPHGHSGFALYALPDLVESAVRVGRTERAEAATAAFATWADATGQPWARAVTLRCRALLATVGAAGAVAGAGSVDPAEAASGSDPAEAASGSDPADALFAEAVGVHRVHPHDQRPFERARTELLYGEWLRRRLRRTDARPRLRAALELFEAVGAPLWAERARAELRATGETTPVRDREPGLLDRLTPQELQIVRLAATGLSNRDIAAQLFLSPRTVGYHLYKAYPKLGVAARGELARMDLGERRPSAGPEAQAPPGPA</sequence>
<dbReference type="InterPro" id="IPR041664">
    <property type="entry name" value="AAA_16"/>
</dbReference>
<dbReference type="RefSeq" id="WP_144002324.1">
    <property type="nucleotide sequence ID" value="NZ_CP040916.1"/>
</dbReference>
<dbReference type="Pfam" id="PF00196">
    <property type="entry name" value="GerE"/>
    <property type="match status" value="1"/>
</dbReference>
<dbReference type="GO" id="GO:0006355">
    <property type="term" value="P:regulation of DNA-templated transcription"/>
    <property type="evidence" value="ECO:0007669"/>
    <property type="project" value="InterPro"/>
</dbReference>
<dbReference type="PANTHER" id="PTHR16305:SF35">
    <property type="entry name" value="TRANSCRIPTIONAL ACTIVATOR DOMAIN"/>
    <property type="match status" value="1"/>
</dbReference>
<dbReference type="PANTHER" id="PTHR16305">
    <property type="entry name" value="TESTICULAR SOLUBLE ADENYLYL CYCLASE"/>
    <property type="match status" value="1"/>
</dbReference>
<dbReference type="Proteomes" id="UP000316806">
    <property type="component" value="Chromosome"/>
</dbReference>
<dbReference type="Pfam" id="PF13191">
    <property type="entry name" value="AAA_16"/>
    <property type="match status" value="1"/>
</dbReference>
<evidence type="ECO:0000313" key="5">
    <source>
        <dbReference type="Proteomes" id="UP000316806"/>
    </source>
</evidence>
<keyword evidence="2" id="KW-0067">ATP-binding</keyword>
<dbReference type="GO" id="GO:0003677">
    <property type="term" value="F:DNA binding"/>
    <property type="evidence" value="ECO:0007669"/>
    <property type="project" value="InterPro"/>
</dbReference>
<dbReference type="CDD" id="cd06170">
    <property type="entry name" value="LuxR_C_like"/>
    <property type="match status" value="1"/>
</dbReference>
<dbReference type="SUPFAM" id="SSF52540">
    <property type="entry name" value="P-loop containing nucleoside triphosphate hydrolases"/>
    <property type="match status" value="1"/>
</dbReference>
<evidence type="ECO:0000256" key="1">
    <source>
        <dbReference type="ARBA" id="ARBA00022741"/>
    </source>
</evidence>
<dbReference type="AlphaFoldDB" id="A0A516R455"/>
<dbReference type="GO" id="GO:0005524">
    <property type="term" value="F:ATP binding"/>
    <property type="evidence" value="ECO:0007669"/>
    <property type="project" value="UniProtKB-KW"/>
</dbReference>
<dbReference type="InterPro" id="IPR016032">
    <property type="entry name" value="Sig_transdc_resp-reg_C-effctor"/>
</dbReference>
<dbReference type="InterPro" id="IPR000792">
    <property type="entry name" value="Tscrpt_reg_LuxR_C"/>
</dbReference>
<accession>A0A516R455</accession>
<reference evidence="4 5" key="1">
    <citation type="journal article" date="2019" name="J. Ind. Microbiol. Biotechnol.">
        <title>The complete genomic sequence of Streptomyces spectabilis NRRL-2792 and identification of secondary metabolite biosynthetic gene clusters.</title>
        <authorList>
            <person name="Sinha A."/>
            <person name="Phillips-Salemka S."/>
            <person name="Niraula T.A."/>
            <person name="Short K.A."/>
            <person name="Niraula N.P."/>
        </authorList>
    </citation>
    <scope>NUCLEOTIDE SEQUENCE [LARGE SCALE GENOMIC DNA]</scope>
    <source>
        <strain evidence="4 5">NRRL 2792</strain>
    </source>
</reference>
<dbReference type="InterPro" id="IPR036388">
    <property type="entry name" value="WH-like_DNA-bd_sf"/>
</dbReference>
<gene>
    <name evidence="4" type="ORF">FH965_07420</name>
</gene>
<name>A0A516R455_STRST</name>
<dbReference type="InterPro" id="IPR027417">
    <property type="entry name" value="P-loop_NTPase"/>
</dbReference>
<dbReference type="PRINTS" id="PR00038">
    <property type="entry name" value="HTHLUXR"/>
</dbReference>
<evidence type="ECO:0000259" key="3">
    <source>
        <dbReference type="PROSITE" id="PS50043"/>
    </source>
</evidence>
<organism evidence="4 5">
    <name type="scientific">Streptomyces spectabilis</name>
    <dbReference type="NCBI Taxonomy" id="68270"/>
    <lineage>
        <taxon>Bacteria</taxon>
        <taxon>Bacillati</taxon>
        <taxon>Actinomycetota</taxon>
        <taxon>Actinomycetes</taxon>
        <taxon>Kitasatosporales</taxon>
        <taxon>Streptomycetaceae</taxon>
        <taxon>Streptomyces</taxon>
    </lineage>
</organism>
<proteinExistence type="predicted"/>
<feature type="domain" description="HTH luxR-type" evidence="3">
    <location>
        <begin position="895"/>
        <end position="960"/>
    </location>
</feature>
<dbReference type="GO" id="GO:0005737">
    <property type="term" value="C:cytoplasm"/>
    <property type="evidence" value="ECO:0007669"/>
    <property type="project" value="TreeGrafter"/>
</dbReference>